<reference evidence="2 3" key="1">
    <citation type="submission" date="2020-07" db="EMBL/GenBank/DDBJ databases">
        <title>Comparative genomics of pyrophilous fungi reveals a link between fire events and developmental genes.</title>
        <authorList>
            <consortium name="DOE Joint Genome Institute"/>
            <person name="Steindorff A.S."/>
            <person name="Carver A."/>
            <person name="Calhoun S."/>
            <person name="Stillman K."/>
            <person name="Liu H."/>
            <person name="Lipzen A."/>
            <person name="Pangilinan J."/>
            <person name="Labutti K."/>
            <person name="Bruns T.D."/>
            <person name="Grigoriev I.V."/>
        </authorList>
    </citation>
    <scope>NUCLEOTIDE SEQUENCE [LARGE SCALE GENOMIC DNA]</scope>
    <source>
        <strain evidence="2 3">CBS 144469</strain>
    </source>
</reference>
<accession>A0A8H6HLY8</accession>
<feature type="non-terminal residue" evidence="2">
    <location>
        <position position="154"/>
    </location>
</feature>
<proteinExistence type="predicted"/>
<dbReference type="InterPro" id="IPR025476">
    <property type="entry name" value="Helitron_helicase-like"/>
</dbReference>
<evidence type="ECO:0000313" key="3">
    <source>
        <dbReference type="Proteomes" id="UP000521943"/>
    </source>
</evidence>
<comment type="caution">
    <text evidence="2">The sequence shown here is derived from an EMBL/GenBank/DDBJ whole genome shotgun (WGS) entry which is preliminary data.</text>
</comment>
<protein>
    <recommendedName>
        <fullName evidence="1">Helitron helicase-like domain-containing protein</fullName>
    </recommendedName>
</protein>
<dbReference type="Proteomes" id="UP000521943">
    <property type="component" value="Unassembled WGS sequence"/>
</dbReference>
<feature type="non-terminal residue" evidence="2">
    <location>
        <position position="1"/>
    </location>
</feature>
<dbReference type="AlphaFoldDB" id="A0A8H6HLY8"/>
<organism evidence="2 3">
    <name type="scientific">Ephemerocybe angulata</name>
    <dbReference type="NCBI Taxonomy" id="980116"/>
    <lineage>
        <taxon>Eukaryota</taxon>
        <taxon>Fungi</taxon>
        <taxon>Dikarya</taxon>
        <taxon>Basidiomycota</taxon>
        <taxon>Agaricomycotina</taxon>
        <taxon>Agaricomycetes</taxon>
        <taxon>Agaricomycetidae</taxon>
        <taxon>Agaricales</taxon>
        <taxon>Agaricineae</taxon>
        <taxon>Psathyrellaceae</taxon>
        <taxon>Ephemerocybe</taxon>
    </lineage>
</organism>
<keyword evidence="3" id="KW-1185">Reference proteome</keyword>
<dbReference type="EMBL" id="JACGCI010000069">
    <property type="protein sequence ID" value="KAF6748647.1"/>
    <property type="molecule type" value="Genomic_DNA"/>
</dbReference>
<sequence length="154" mass="17463">LDPGVLLTVAERLRNGGRFIPKTPEERKCATLMDQLDVVGGHVAGSLARKKYQRGEIWSLINYLNAPAWFITISPADSKHPLCVHWASHDVVFKPEIKGYKERQNLITRNPVACARFFHHLVLLFIKYICGWSEDEVKRGLFGVPSAFYGTVEQ</sequence>
<evidence type="ECO:0000259" key="1">
    <source>
        <dbReference type="Pfam" id="PF14214"/>
    </source>
</evidence>
<dbReference type="OrthoDB" id="3254930at2759"/>
<name>A0A8H6HLY8_9AGAR</name>
<evidence type="ECO:0000313" key="2">
    <source>
        <dbReference type="EMBL" id="KAF6748647.1"/>
    </source>
</evidence>
<feature type="domain" description="Helitron helicase-like" evidence="1">
    <location>
        <begin position="25"/>
        <end position="153"/>
    </location>
</feature>
<dbReference type="Pfam" id="PF14214">
    <property type="entry name" value="Helitron_like_N"/>
    <property type="match status" value="1"/>
</dbReference>
<gene>
    <name evidence="2" type="ORF">DFP72DRAFT_771883</name>
</gene>